<sequence length="741" mass="84804">MSSEWDYTFSNLDPDNLDITAITKELTELDAEEIELLAELESCQGSREELEEAIYSLSSLSTELNPINQDVTRLEQDITRSHLMLDQVCQKVKLLDFAKSRVFACMKRVDDVIDLRSCSEVVNNSLASGDYERAAAHLHRYLVLDERMIKDTVSGFSDVSTVDASFQSIRQAEVELKTLMQEKFEQALVDRNEKAVERYFKIFPFLFLHEEGLQKYSQFLRGRISFITEGRFSDAVSQSAVNKPGIGLAIPIISLFTDIQQVLQDKKSSVDVLYGTGYITYIILELQRECDIQVRKILLQQKQIRKIDQKLTIINESKTLTGVTGNQKKLDTKELDVILTELTTIISHAEIYFAFIHTLISTSLSELETQQTLTEDFIKESKMLVSESKQQIQELLSHYLMFENYFMRQSIYRASELNQTSGSNSLLDDTFYILHKCLRRAIFTSSPDCIGAMLNDAGSVLLEVKSRLQNENKASSGVDIAGVLQAKLPGASKSADHTTLLTQSKYINQVETCLEYIDKLACELEIDLEKFFLSSEELNCVRIRTCLDEFRSHSKVFKVMLNSKISEIYKQFLLPKVHAHLDNYSTRNFNISTDEFSHHDSSAEVQGLLLSLQEQLGRFDADMKKRNFELIIDHLLEDICQQLERVILKSQFSQMGALLLDKEFRAISSYLSSKTSVSIREKLSRTNQIISLLSLESLREIRDYWKPNTGLVSSRLSLAEVKSFLKLRVDLDRDLIMKIRL</sequence>
<reference evidence="10 11" key="1">
    <citation type="journal article" date="2023" name="BMC Biol.">
        <title>The compact genome of the sponge Oopsacas minuta (Hexactinellida) is lacking key metazoan core genes.</title>
        <authorList>
            <person name="Santini S."/>
            <person name="Schenkelaars Q."/>
            <person name="Jourda C."/>
            <person name="Duchesne M."/>
            <person name="Belahbib H."/>
            <person name="Rocher C."/>
            <person name="Selva M."/>
            <person name="Riesgo A."/>
            <person name="Vervoort M."/>
            <person name="Leys S.P."/>
            <person name="Kodjabachian L."/>
            <person name="Le Bivic A."/>
            <person name="Borchiellini C."/>
            <person name="Claverie J.M."/>
            <person name="Renard E."/>
        </authorList>
    </citation>
    <scope>NUCLEOTIDE SEQUENCE [LARGE SCALE GENOMIC DNA]</scope>
    <source>
        <strain evidence="10">SPO-2</strain>
    </source>
</reference>
<evidence type="ECO:0000256" key="4">
    <source>
        <dbReference type="ARBA" id="ARBA00022448"/>
    </source>
</evidence>
<dbReference type="AlphaFoldDB" id="A0AAV7JL58"/>
<keyword evidence="5" id="KW-0653">Protein transport</keyword>
<name>A0AAV7JL58_9METZ</name>
<comment type="subcellular location">
    <subcellularLocation>
        <location evidence="1">Golgi apparatus membrane</location>
        <topology evidence="1">Peripheral membrane protein</topology>
    </subcellularLocation>
</comment>
<keyword evidence="7" id="KW-0472">Membrane</keyword>
<dbReference type="InterPro" id="IPR048682">
    <property type="entry name" value="COG4"/>
</dbReference>
<proteinExistence type="inferred from homology"/>
<dbReference type="Proteomes" id="UP001165289">
    <property type="component" value="Unassembled WGS sequence"/>
</dbReference>
<dbReference type="Pfam" id="PF20663">
    <property type="entry name" value="COG4_N"/>
    <property type="match status" value="1"/>
</dbReference>
<accession>A0AAV7JL58</accession>
<evidence type="ECO:0000256" key="6">
    <source>
        <dbReference type="ARBA" id="ARBA00023034"/>
    </source>
</evidence>
<dbReference type="GO" id="GO:0015031">
    <property type="term" value="P:protein transport"/>
    <property type="evidence" value="ECO:0007669"/>
    <property type="project" value="UniProtKB-KW"/>
</dbReference>
<dbReference type="SMART" id="SM00762">
    <property type="entry name" value="Cog4"/>
    <property type="match status" value="1"/>
</dbReference>
<evidence type="ECO:0000256" key="2">
    <source>
        <dbReference type="ARBA" id="ARBA00009215"/>
    </source>
</evidence>
<keyword evidence="6" id="KW-0333">Golgi apparatus</keyword>
<dbReference type="PANTHER" id="PTHR24016">
    <property type="entry name" value="CONSERVED OLIGOMERIC GOLGI COMPLEX SUBUNIT 4"/>
    <property type="match status" value="1"/>
</dbReference>
<evidence type="ECO:0000256" key="1">
    <source>
        <dbReference type="ARBA" id="ARBA00004395"/>
    </source>
</evidence>
<dbReference type="InterPro" id="IPR048680">
    <property type="entry name" value="COG4_N"/>
</dbReference>
<keyword evidence="11" id="KW-1185">Reference proteome</keyword>
<feature type="domain" description="COG4 transport protein middle alpha-helical bundle" evidence="9">
    <location>
        <begin position="169"/>
        <end position="469"/>
    </location>
</feature>
<evidence type="ECO:0000256" key="5">
    <source>
        <dbReference type="ARBA" id="ARBA00022927"/>
    </source>
</evidence>
<gene>
    <name evidence="10" type="ORF">LOD99_11783</name>
</gene>
<dbReference type="Pfam" id="PF20662">
    <property type="entry name" value="COG4_C"/>
    <property type="match status" value="1"/>
</dbReference>
<organism evidence="10 11">
    <name type="scientific">Oopsacas minuta</name>
    <dbReference type="NCBI Taxonomy" id="111878"/>
    <lineage>
        <taxon>Eukaryota</taxon>
        <taxon>Metazoa</taxon>
        <taxon>Porifera</taxon>
        <taxon>Hexactinellida</taxon>
        <taxon>Hexasterophora</taxon>
        <taxon>Lyssacinosida</taxon>
        <taxon>Leucopsacidae</taxon>
        <taxon>Oopsacas</taxon>
    </lineage>
</organism>
<evidence type="ECO:0000259" key="9">
    <source>
        <dbReference type="SMART" id="SM00762"/>
    </source>
</evidence>
<evidence type="ECO:0000256" key="7">
    <source>
        <dbReference type="ARBA" id="ARBA00023136"/>
    </source>
</evidence>
<evidence type="ECO:0000313" key="11">
    <source>
        <dbReference type="Proteomes" id="UP001165289"/>
    </source>
</evidence>
<dbReference type="InterPro" id="IPR048684">
    <property type="entry name" value="COG4_C"/>
</dbReference>
<dbReference type="Pfam" id="PF08318">
    <property type="entry name" value="COG4_m"/>
    <property type="match status" value="1"/>
</dbReference>
<dbReference type="PANTHER" id="PTHR24016:SF0">
    <property type="entry name" value="CONSERVED OLIGOMERIC GOLGI COMPLEX SUBUNIT 4"/>
    <property type="match status" value="1"/>
</dbReference>
<evidence type="ECO:0000256" key="8">
    <source>
        <dbReference type="ARBA" id="ARBA00031340"/>
    </source>
</evidence>
<dbReference type="InterPro" id="IPR013167">
    <property type="entry name" value="COG4_M"/>
</dbReference>
<comment type="similarity">
    <text evidence="2">Belongs to the COG4 family.</text>
</comment>
<dbReference type="GO" id="GO:0000139">
    <property type="term" value="C:Golgi membrane"/>
    <property type="evidence" value="ECO:0007669"/>
    <property type="project" value="UniProtKB-SubCell"/>
</dbReference>
<dbReference type="Gene3D" id="1.20.58.1970">
    <property type="match status" value="1"/>
</dbReference>
<keyword evidence="4" id="KW-0813">Transport</keyword>
<dbReference type="EMBL" id="JAKMXF010000321">
    <property type="protein sequence ID" value="KAI6649418.1"/>
    <property type="molecule type" value="Genomic_DNA"/>
</dbReference>
<comment type="caution">
    <text evidence="10">The sequence shown here is derived from an EMBL/GenBank/DDBJ whole genome shotgun (WGS) entry which is preliminary data.</text>
</comment>
<evidence type="ECO:0000256" key="3">
    <source>
        <dbReference type="ARBA" id="ARBA00020975"/>
    </source>
</evidence>
<protein>
    <recommendedName>
        <fullName evidence="3">Conserved oligomeric Golgi complex subunit 4</fullName>
    </recommendedName>
    <alternativeName>
        <fullName evidence="8">Component of oligomeric Golgi complex 4</fullName>
    </alternativeName>
</protein>
<dbReference type="Gene3D" id="1.10.287.1060">
    <property type="entry name" value="ESAT-6-like"/>
    <property type="match status" value="1"/>
</dbReference>
<evidence type="ECO:0000313" key="10">
    <source>
        <dbReference type="EMBL" id="KAI6649418.1"/>
    </source>
</evidence>